<dbReference type="InterPro" id="IPR009057">
    <property type="entry name" value="Homeodomain-like_sf"/>
</dbReference>
<organism evidence="6 7">
    <name type="scientific">Nonomuraea soli</name>
    <dbReference type="NCBI Taxonomy" id="1032476"/>
    <lineage>
        <taxon>Bacteria</taxon>
        <taxon>Bacillati</taxon>
        <taxon>Actinomycetota</taxon>
        <taxon>Actinomycetes</taxon>
        <taxon>Streptosporangiales</taxon>
        <taxon>Streptosporangiaceae</taxon>
        <taxon>Nonomuraea</taxon>
    </lineage>
</organism>
<dbReference type="InterPro" id="IPR036271">
    <property type="entry name" value="Tet_transcr_reg_TetR-rel_C_sf"/>
</dbReference>
<accession>A0A7W0HS42</accession>
<name>A0A7W0HS42_9ACTN</name>
<dbReference type="Gene3D" id="1.10.357.10">
    <property type="entry name" value="Tetracycline Repressor, domain 2"/>
    <property type="match status" value="1"/>
</dbReference>
<evidence type="ECO:0000313" key="6">
    <source>
        <dbReference type="EMBL" id="MBA2893664.1"/>
    </source>
</evidence>
<feature type="DNA-binding region" description="H-T-H motif" evidence="4">
    <location>
        <begin position="57"/>
        <end position="76"/>
    </location>
</feature>
<keyword evidence="7" id="KW-1185">Reference proteome</keyword>
<sequence>MTTEHVGGGADPAKILRLLWRAGEDEVKPGPRPKFTLDDVIVAGIAVADRDGLAGLTMRAVADELGVGTMSLYRYVPGKSELVDLMVDKLNTPGNFSGWQRGEWRAAMEDLAEGTWLLATEHPWLLQVNQSRPLLGPSAMEGVELILGAFEGLGLKDREKVVILTAIGHFVNGCAREAVLAQESAGQTGVSDEEFWKAQEPYMMRAIGEGRFPILGTLDDDAWATPPIEIMRAGLRALLDGFEQDMRKRGLA</sequence>
<dbReference type="Pfam" id="PF02909">
    <property type="entry name" value="TetR_C_1"/>
    <property type="match status" value="1"/>
</dbReference>
<dbReference type="InterPro" id="IPR001647">
    <property type="entry name" value="HTH_TetR"/>
</dbReference>
<proteinExistence type="predicted"/>
<dbReference type="Proteomes" id="UP000530928">
    <property type="component" value="Unassembled WGS sequence"/>
</dbReference>
<dbReference type="PROSITE" id="PS50977">
    <property type="entry name" value="HTH_TETR_2"/>
    <property type="match status" value="1"/>
</dbReference>
<dbReference type="EMBL" id="JACDUR010000005">
    <property type="protein sequence ID" value="MBA2893664.1"/>
    <property type="molecule type" value="Genomic_DNA"/>
</dbReference>
<evidence type="ECO:0000259" key="5">
    <source>
        <dbReference type="PROSITE" id="PS50977"/>
    </source>
</evidence>
<dbReference type="Gene3D" id="1.10.10.60">
    <property type="entry name" value="Homeodomain-like"/>
    <property type="match status" value="1"/>
</dbReference>
<dbReference type="InterPro" id="IPR004111">
    <property type="entry name" value="Repressor_TetR_C"/>
</dbReference>
<dbReference type="SUPFAM" id="SSF46689">
    <property type="entry name" value="Homeodomain-like"/>
    <property type="match status" value="1"/>
</dbReference>
<dbReference type="GO" id="GO:0003700">
    <property type="term" value="F:DNA-binding transcription factor activity"/>
    <property type="evidence" value="ECO:0007669"/>
    <property type="project" value="TreeGrafter"/>
</dbReference>
<comment type="caution">
    <text evidence="6">The sequence shown here is derived from an EMBL/GenBank/DDBJ whole genome shotgun (WGS) entry which is preliminary data.</text>
</comment>
<evidence type="ECO:0000256" key="3">
    <source>
        <dbReference type="ARBA" id="ARBA00023163"/>
    </source>
</evidence>
<keyword evidence="1" id="KW-0805">Transcription regulation</keyword>
<dbReference type="GO" id="GO:0000976">
    <property type="term" value="F:transcription cis-regulatory region binding"/>
    <property type="evidence" value="ECO:0007669"/>
    <property type="project" value="TreeGrafter"/>
</dbReference>
<dbReference type="PANTHER" id="PTHR30055">
    <property type="entry name" value="HTH-TYPE TRANSCRIPTIONAL REGULATOR RUTR"/>
    <property type="match status" value="1"/>
</dbReference>
<evidence type="ECO:0000313" key="7">
    <source>
        <dbReference type="Proteomes" id="UP000530928"/>
    </source>
</evidence>
<protein>
    <submittedName>
        <fullName evidence="6">AcrR family transcriptional regulator</fullName>
    </submittedName>
</protein>
<gene>
    <name evidence="6" type="ORF">HNR30_005025</name>
</gene>
<dbReference type="AlphaFoldDB" id="A0A7W0HS42"/>
<reference evidence="6 7" key="1">
    <citation type="submission" date="2020-07" db="EMBL/GenBank/DDBJ databases">
        <title>Genomic Encyclopedia of Type Strains, Phase IV (KMG-IV): sequencing the most valuable type-strain genomes for metagenomic binning, comparative biology and taxonomic classification.</title>
        <authorList>
            <person name="Goeker M."/>
        </authorList>
    </citation>
    <scope>NUCLEOTIDE SEQUENCE [LARGE SCALE GENOMIC DNA]</scope>
    <source>
        <strain evidence="6 7">DSM 45533</strain>
    </source>
</reference>
<evidence type="ECO:0000256" key="4">
    <source>
        <dbReference type="PROSITE-ProRule" id="PRU00335"/>
    </source>
</evidence>
<dbReference type="InterPro" id="IPR050109">
    <property type="entry name" value="HTH-type_TetR-like_transc_reg"/>
</dbReference>
<feature type="domain" description="HTH tetR-type" evidence="5">
    <location>
        <begin position="34"/>
        <end position="94"/>
    </location>
</feature>
<dbReference type="RefSeq" id="WP_181612453.1">
    <property type="nucleotide sequence ID" value="NZ_BAABAM010000005.1"/>
</dbReference>
<dbReference type="GO" id="GO:0045892">
    <property type="term" value="P:negative regulation of DNA-templated transcription"/>
    <property type="evidence" value="ECO:0007669"/>
    <property type="project" value="InterPro"/>
</dbReference>
<evidence type="ECO:0000256" key="1">
    <source>
        <dbReference type="ARBA" id="ARBA00023015"/>
    </source>
</evidence>
<keyword evidence="3" id="KW-0804">Transcription</keyword>
<dbReference type="PANTHER" id="PTHR30055:SF151">
    <property type="entry name" value="TRANSCRIPTIONAL REGULATORY PROTEIN"/>
    <property type="match status" value="1"/>
</dbReference>
<evidence type="ECO:0000256" key="2">
    <source>
        <dbReference type="ARBA" id="ARBA00023125"/>
    </source>
</evidence>
<dbReference type="Pfam" id="PF00440">
    <property type="entry name" value="TetR_N"/>
    <property type="match status" value="1"/>
</dbReference>
<dbReference type="SUPFAM" id="SSF48498">
    <property type="entry name" value="Tetracyclin repressor-like, C-terminal domain"/>
    <property type="match status" value="1"/>
</dbReference>
<keyword evidence="2 4" id="KW-0238">DNA-binding</keyword>